<accession>A0AA87YUV6</accession>
<dbReference type="SUPFAM" id="SSF57959">
    <property type="entry name" value="Leucine zipper domain"/>
    <property type="match status" value="1"/>
</dbReference>
<dbReference type="Gene3D" id="1.20.5.170">
    <property type="match status" value="1"/>
</dbReference>
<evidence type="ECO:0000256" key="4">
    <source>
        <dbReference type="SAM" id="Coils"/>
    </source>
</evidence>
<evidence type="ECO:0008006" key="8">
    <source>
        <dbReference type="Google" id="ProtNLM"/>
    </source>
</evidence>
<dbReference type="InterPro" id="IPR052483">
    <property type="entry name" value="bZIP_transcription_regulators"/>
</dbReference>
<dbReference type="Proteomes" id="UP001187192">
    <property type="component" value="Unassembled WGS sequence"/>
</dbReference>
<dbReference type="GO" id="GO:0003700">
    <property type="term" value="F:DNA-binding transcription factor activity"/>
    <property type="evidence" value="ECO:0007669"/>
    <property type="project" value="InterPro"/>
</dbReference>
<dbReference type="GO" id="GO:0045893">
    <property type="term" value="P:positive regulation of DNA-templated transcription"/>
    <property type="evidence" value="ECO:0007669"/>
    <property type="project" value="TreeGrafter"/>
</dbReference>
<feature type="coiled-coil region" evidence="4">
    <location>
        <begin position="91"/>
        <end position="140"/>
    </location>
</feature>
<keyword evidence="2" id="KW-0804">Transcription</keyword>
<evidence type="ECO:0000256" key="3">
    <source>
        <dbReference type="ARBA" id="ARBA00023242"/>
    </source>
</evidence>
<evidence type="ECO:0000256" key="1">
    <source>
        <dbReference type="ARBA" id="ARBA00023015"/>
    </source>
</evidence>
<reference evidence="6" key="1">
    <citation type="submission" date="2023-07" db="EMBL/GenBank/DDBJ databases">
        <title>draft genome sequence of fig (Ficus carica).</title>
        <authorList>
            <person name="Takahashi T."/>
            <person name="Nishimura K."/>
        </authorList>
    </citation>
    <scope>NUCLEOTIDE SEQUENCE</scope>
</reference>
<feature type="region of interest" description="Disordered" evidence="5">
    <location>
        <begin position="23"/>
        <end position="47"/>
    </location>
</feature>
<dbReference type="EMBL" id="BTGU01000001">
    <property type="protein sequence ID" value="GMN23643.1"/>
    <property type="molecule type" value="Genomic_DNA"/>
</dbReference>
<dbReference type="PANTHER" id="PTHR46391">
    <property type="entry name" value="BASIC LEUCINE ZIPPER 34"/>
    <property type="match status" value="1"/>
</dbReference>
<evidence type="ECO:0000256" key="2">
    <source>
        <dbReference type="ARBA" id="ARBA00023163"/>
    </source>
</evidence>
<organism evidence="6 7">
    <name type="scientific">Ficus carica</name>
    <name type="common">Common fig</name>
    <dbReference type="NCBI Taxonomy" id="3494"/>
    <lineage>
        <taxon>Eukaryota</taxon>
        <taxon>Viridiplantae</taxon>
        <taxon>Streptophyta</taxon>
        <taxon>Embryophyta</taxon>
        <taxon>Tracheophyta</taxon>
        <taxon>Spermatophyta</taxon>
        <taxon>Magnoliopsida</taxon>
        <taxon>eudicotyledons</taxon>
        <taxon>Gunneridae</taxon>
        <taxon>Pentapetalae</taxon>
        <taxon>rosids</taxon>
        <taxon>fabids</taxon>
        <taxon>Rosales</taxon>
        <taxon>Moraceae</taxon>
        <taxon>Ficeae</taxon>
        <taxon>Ficus</taxon>
    </lineage>
</organism>
<keyword evidence="3" id="KW-0539">Nucleus</keyword>
<keyword evidence="1" id="KW-0805">Transcription regulation</keyword>
<sequence length="189" mass="21852">MEGLDKTELDQWGVLNLPEITPLQLPSQTTQKYPRKPPIPLPPHTYERNKEVVPSEFKVTQTIPSDLPEPKVDAKRMKRILQNREYSNKHRLKQMEHIRDLEKKVESLRATILEISAIRIEESANKNTLLKAENVQLKDKISVMSGELAFKEAQAIELNKEKDRLVTVVNNWLRLPEDSPLAVRMTSNQ</sequence>
<gene>
    <name evidence="6" type="ORF">TIFTF001_000199</name>
</gene>
<keyword evidence="4" id="KW-0175">Coiled coil</keyword>
<name>A0AA87YUV6_FICCA</name>
<keyword evidence="7" id="KW-1185">Reference proteome</keyword>
<evidence type="ECO:0000313" key="6">
    <source>
        <dbReference type="EMBL" id="GMN23643.1"/>
    </source>
</evidence>
<comment type="caution">
    <text evidence="6">The sequence shown here is derived from an EMBL/GenBank/DDBJ whole genome shotgun (WGS) entry which is preliminary data.</text>
</comment>
<protein>
    <recommendedName>
        <fullName evidence="8">BZIP domain-containing protein</fullName>
    </recommendedName>
</protein>
<dbReference type="PANTHER" id="PTHR46391:SF21">
    <property type="entry name" value="BZIP DOMAIN-CONTAINING PROTEIN"/>
    <property type="match status" value="1"/>
</dbReference>
<evidence type="ECO:0000313" key="7">
    <source>
        <dbReference type="Proteomes" id="UP001187192"/>
    </source>
</evidence>
<dbReference type="InterPro" id="IPR046347">
    <property type="entry name" value="bZIP_sf"/>
</dbReference>
<evidence type="ECO:0000256" key="5">
    <source>
        <dbReference type="SAM" id="MobiDB-lite"/>
    </source>
</evidence>
<dbReference type="GO" id="GO:0005634">
    <property type="term" value="C:nucleus"/>
    <property type="evidence" value="ECO:0007669"/>
    <property type="project" value="TreeGrafter"/>
</dbReference>
<dbReference type="AlphaFoldDB" id="A0AA87YUV6"/>
<dbReference type="GO" id="GO:0003677">
    <property type="term" value="F:DNA binding"/>
    <property type="evidence" value="ECO:0007669"/>
    <property type="project" value="TreeGrafter"/>
</dbReference>
<proteinExistence type="predicted"/>